<protein>
    <submittedName>
        <fullName evidence="3">Uncharacterized protein</fullName>
    </submittedName>
</protein>
<gene>
    <name evidence="3" type="ORF">BDK51DRAFT_40269</name>
</gene>
<keyword evidence="2" id="KW-1133">Transmembrane helix</keyword>
<feature type="transmembrane region" description="Helical" evidence="2">
    <location>
        <begin position="199"/>
        <end position="225"/>
    </location>
</feature>
<dbReference type="Proteomes" id="UP000269721">
    <property type="component" value="Unassembled WGS sequence"/>
</dbReference>
<keyword evidence="2" id="KW-0472">Membrane</keyword>
<keyword evidence="4" id="KW-1185">Reference proteome</keyword>
<evidence type="ECO:0000256" key="2">
    <source>
        <dbReference type="SAM" id="Phobius"/>
    </source>
</evidence>
<evidence type="ECO:0000313" key="4">
    <source>
        <dbReference type="Proteomes" id="UP000269721"/>
    </source>
</evidence>
<evidence type="ECO:0000256" key="1">
    <source>
        <dbReference type="SAM" id="MobiDB-lite"/>
    </source>
</evidence>
<dbReference type="EMBL" id="KZ996041">
    <property type="protein sequence ID" value="RKO89525.1"/>
    <property type="molecule type" value="Genomic_DNA"/>
</dbReference>
<reference evidence="4" key="1">
    <citation type="journal article" date="2018" name="Nat. Microbiol.">
        <title>Leveraging single-cell genomics to expand the fungal tree of life.</title>
        <authorList>
            <person name="Ahrendt S.R."/>
            <person name="Quandt C.A."/>
            <person name="Ciobanu D."/>
            <person name="Clum A."/>
            <person name="Salamov A."/>
            <person name="Andreopoulos B."/>
            <person name="Cheng J.F."/>
            <person name="Woyke T."/>
            <person name="Pelin A."/>
            <person name="Henrissat B."/>
            <person name="Reynolds N.K."/>
            <person name="Benny G.L."/>
            <person name="Smith M.E."/>
            <person name="James T.Y."/>
            <person name="Grigoriev I.V."/>
        </authorList>
    </citation>
    <scope>NUCLEOTIDE SEQUENCE [LARGE SCALE GENOMIC DNA]</scope>
</reference>
<keyword evidence="2" id="KW-0812">Transmembrane</keyword>
<name>A0A4P9WCW9_9FUNG</name>
<accession>A0A4P9WCW9</accession>
<dbReference type="AlphaFoldDB" id="A0A4P9WCW9"/>
<evidence type="ECO:0000313" key="3">
    <source>
        <dbReference type="EMBL" id="RKO89525.1"/>
    </source>
</evidence>
<proteinExistence type="predicted"/>
<organism evidence="3 4">
    <name type="scientific">Blyttiomyces helicus</name>
    <dbReference type="NCBI Taxonomy" id="388810"/>
    <lineage>
        <taxon>Eukaryota</taxon>
        <taxon>Fungi</taxon>
        <taxon>Fungi incertae sedis</taxon>
        <taxon>Chytridiomycota</taxon>
        <taxon>Chytridiomycota incertae sedis</taxon>
        <taxon>Chytridiomycetes</taxon>
        <taxon>Chytridiomycetes incertae sedis</taxon>
        <taxon>Blyttiomyces</taxon>
    </lineage>
</organism>
<feature type="region of interest" description="Disordered" evidence="1">
    <location>
        <begin position="1"/>
        <end position="24"/>
    </location>
</feature>
<sequence length="544" mass="58459">MTSTPTEATTTTTTTTTFTSTTPATTTTTTATTVQATAIATSLCVVNTYIQAIINFCSPDLHIEAVVGAVVTKGSIQNNVDNHYKLVATNRRVDDIHIPIALSKPAVPEPLDPSVVQNDEIAIAAPRRISVFPAPGSNTTIARSGRAAIYGPPARLLAHTTPTAPHPRGPPKDCTTKASTQRGATGTAADGGVGGADRVALFAALIAILFQFGFDMFLFVSGIAVRPITMFLRHGGASTPCLSVRLNLVIQRLGMTAWSCIAICGAYLTIWIQIQGGVEFGFKIGGARDRRRIESPTPSYLERQSPPRPCGRNLHPFLARSKRAARRMRAYLPLLPSTLLADFDQYFDDNYGYVFEGCENFSSSEADDDDDEEDDGVDEVCSPSLNLNDCMAFGEDAESVADAKLAPFADDEDFIGFESTDAEDLALSPLFDLDAVVSFGDDVGMGCTSDDLRDDHSEVDAPDSVRHLAAPGSEHALLHETREENDCEVWAHFIDHARDVACTKKITSVLTLFHNPTHPTSSTIPNASSSYRLISVLCVAIREG</sequence>
<feature type="region of interest" description="Disordered" evidence="1">
    <location>
        <begin position="158"/>
        <end position="189"/>
    </location>
</feature>
<feature type="transmembrane region" description="Helical" evidence="2">
    <location>
        <begin position="255"/>
        <end position="274"/>
    </location>
</feature>